<evidence type="ECO:0000256" key="3">
    <source>
        <dbReference type="ARBA" id="ARBA00022801"/>
    </source>
</evidence>
<name>A0A1I7FPQ9_9FLAO</name>
<dbReference type="SUPFAM" id="SSF53187">
    <property type="entry name" value="Zn-dependent exopeptidases"/>
    <property type="match status" value="1"/>
</dbReference>
<feature type="signal peptide" evidence="4">
    <location>
        <begin position="1"/>
        <end position="18"/>
    </location>
</feature>
<evidence type="ECO:0000259" key="5">
    <source>
        <dbReference type="SMART" id="SM00646"/>
    </source>
</evidence>
<evidence type="ECO:0000313" key="7">
    <source>
        <dbReference type="Proteomes" id="UP000199138"/>
    </source>
</evidence>
<dbReference type="Proteomes" id="UP000199138">
    <property type="component" value="Unassembled WGS sequence"/>
</dbReference>
<dbReference type="InterPro" id="IPR002508">
    <property type="entry name" value="MurNAc-LAA_cat"/>
</dbReference>
<comment type="catalytic activity">
    <reaction evidence="1">
        <text>Hydrolyzes the link between N-acetylmuramoyl residues and L-amino acid residues in certain cell-wall glycopeptides.</text>
        <dbReference type="EC" id="3.5.1.28"/>
    </reaction>
</comment>
<dbReference type="Gene3D" id="3.40.630.40">
    <property type="entry name" value="Zn-dependent exopeptidases"/>
    <property type="match status" value="1"/>
</dbReference>
<evidence type="ECO:0000256" key="1">
    <source>
        <dbReference type="ARBA" id="ARBA00001561"/>
    </source>
</evidence>
<evidence type="ECO:0000313" key="6">
    <source>
        <dbReference type="EMBL" id="SFU38141.1"/>
    </source>
</evidence>
<dbReference type="RefSeq" id="WP_093023668.1">
    <property type="nucleotide sequence ID" value="NZ_FPBK01000002.1"/>
</dbReference>
<dbReference type="PANTHER" id="PTHR30404:SF0">
    <property type="entry name" value="N-ACETYLMURAMOYL-L-ALANINE AMIDASE AMIC"/>
    <property type="match status" value="1"/>
</dbReference>
<keyword evidence="4" id="KW-0732">Signal</keyword>
<dbReference type="GO" id="GO:0009253">
    <property type="term" value="P:peptidoglycan catabolic process"/>
    <property type="evidence" value="ECO:0007669"/>
    <property type="project" value="InterPro"/>
</dbReference>
<dbReference type="EC" id="3.5.1.28" evidence="2"/>
<dbReference type="Pfam" id="PF01520">
    <property type="entry name" value="Amidase_3"/>
    <property type="match status" value="1"/>
</dbReference>
<protein>
    <recommendedName>
        <fullName evidence="2">N-acetylmuramoyl-L-alanine amidase</fullName>
        <ecNumber evidence="2">3.5.1.28</ecNumber>
    </recommendedName>
</protein>
<feature type="chain" id="PRO_5011607787" description="N-acetylmuramoyl-L-alanine amidase" evidence="4">
    <location>
        <begin position="19"/>
        <end position="201"/>
    </location>
</feature>
<dbReference type="GO" id="GO:0030288">
    <property type="term" value="C:outer membrane-bounded periplasmic space"/>
    <property type="evidence" value="ECO:0007669"/>
    <property type="project" value="TreeGrafter"/>
</dbReference>
<keyword evidence="7" id="KW-1185">Reference proteome</keyword>
<dbReference type="OrthoDB" id="9806267at2"/>
<evidence type="ECO:0000256" key="2">
    <source>
        <dbReference type="ARBA" id="ARBA00011901"/>
    </source>
</evidence>
<dbReference type="STRING" id="1224947.SAMN05216480_102102"/>
<dbReference type="GO" id="GO:0008745">
    <property type="term" value="F:N-acetylmuramoyl-L-alanine amidase activity"/>
    <property type="evidence" value="ECO:0007669"/>
    <property type="project" value="UniProtKB-EC"/>
</dbReference>
<feature type="domain" description="MurNAc-LAA" evidence="5">
    <location>
        <begin position="87"/>
        <end position="201"/>
    </location>
</feature>
<accession>A0A1I7FPQ9</accession>
<gene>
    <name evidence="6" type="ORF">SAMN05216480_102102</name>
</gene>
<keyword evidence="3" id="KW-0378">Hydrolase</keyword>
<dbReference type="SMART" id="SM00646">
    <property type="entry name" value="Ami_3"/>
    <property type="match status" value="1"/>
</dbReference>
<dbReference type="EMBL" id="FPBK01000002">
    <property type="protein sequence ID" value="SFU38141.1"/>
    <property type="molecule type" value="Genomic_DNA"/>
</dbReference>
<dbReference type="InterPro" id="IPR050695">
    <property type="entry name" value="N-acetylmuramoyl_amidase_3"/>
</dbReference>
<sequence>MKKNYVLLSISLVAVCFAILGFKPQTTKTVVIDAGHGGDDTGVVYDSILEKDVVMNISKYLEEYSGSNMNFVFLRSKDDYLPLSARLEEIQKVSPDLVISLHLGTNPNADIHGVEAFIYKDSTYSNKLSEQYGEKLLKSFNNTPLHGKDNVESADFYLIKNLKETPAVVLELGYLSNAKDRDYVTKSENQKSIAKTIVNAL</sequence>
<reference evidence="6 7" key="1">
    <citation type="submission" date="2016-10" db="EMBL/GenBank/DDBJ databases">
        <authorList>
            <person name="de Groot N.N."/>
        </authorList>
    </citation>
    <scope>NUCLEOTIDE SEQUENCE [LARGE SCALE GENOMIC DNA]</scope>
    <source>
        <strain evidence="6 7">CGMCC 1.12333</strain>
    </source>
</reference>
<dbReference type="PANTHER" id="PTHR30404">
    <property type="entry name" value="N-ACETYLMURAMOYL-L-ALANINE AMIDASE"/>
    <property type="match status" value="1"/>
</dbReference>
<dbReference type="CDD" id="cd02696">
    <property type="entry name" value="MurNAc-LAA"/>
    <property type="match status" value="1"/>
</dbReference>
<organism evidence="6 7">
    <name type="scientific">Pustulibacterium marinum</name>
    <dbReference type="NCBI Taxonomy" id="1224947"/>
    <lineage>
        <taxon>Bacteria</taxon>
        <taxon>Pseudomonadati</taxon>
        <taxon>Bacteroidota</taxon>
        <taxon>Flavobacteriia</taxon>
        <taxon>Flavobacteriales</taxon>
        <taxon>Flavobacteriaceae</taxon>
        <taxon>Pustulibacterium</taxon>
    </lineage>
</organism>
<proteinExistence type="predicted"/>
<evidence type="ECO:0000256" key="4">
    <source>
        <dbReference type="SAM" id="SignalP"/>
    </source>
</evidence>
<dbReference type="AlphaFoldDB" id="A0A1I7FPQ9"/>